<dbReference type="EMBL" id="CM016560">
    <property type="protein sequence ID" value="TKV94447.1"/>
    <property type="molecule type" value="Genomic_DNA"/>
</dbReference>
<sequence length="104" mass="11094">MLFAPFVCQPWMSSSSSTHSMSATICSREAVPRSRSSTSYDGCALGVLHRLWTLSRRLQQQSHLPTAAAPPTLDAAADCGAGGSDGGEPLEIWRQLGQGPQVQH</sequence>
<name>A0A4U6SZ22_SETVI</name>
<accession>A0A4U6SZ22</accession>
<feature type="region of interest" description="Disordered" evidence="1">
    <location>
        <begin position="78"/>
        <end position="104"/>
    </location>
</feature>
<keyword evidence="3" id="KW-1185">Reference proteome</keyword>
<reference evidence="2" key="1">
    <citation type="submission" date="2019-03" db="EMBL/GenBank/DDBJ databases">
        <title>WGS assembly of Setaria viridis.</title>
        <authorList>
            <person name="Huang P."/>
            <person name="Jenkins J."/>
            <person name="Grimwood J."/>
            <person name="Barry K."/>
            <person name="Healey A."/>
            <person name="Mamidi S."/>
            <person name="Sreedasyam A."/>
            <person name="Shu S."/>
            <person name="Feldman M."/>
            <person name="Wu J."/>
            <person name="Yu Y."/>
            <person name="Chen C."/>
            <person name="Johnson J."/>
            <person name="Rokhsar D."/>
            <person name="Baxter I."/>
            <person name="Schmutz J."/>
            <person name="Brutnell T."/>
            <person name="Kellogg E."/>
        </authorList>
    </citation>
    <scope>NUCLEOTIDE SEQUENCE [LARGE SCALE GENOMIC DNA]</scope>
</reference>
<dbReference type="AlphaFoldDB" id="A0A4U6SZ22"/>
<organism evidence="2 3">
    <name type="scientific">Setaria viridis</name>
    <name type="common">Green bristlegrass</name>
    <name type="synonym">Setaria italica subsp. viridis</name>
    <dbReference type="NCBI Taxonomy" id="4556"/>
    <lineage>
        <taxon>Eukaryota</taxon>
        <taxon>Viridiplantae</taxon>
        <taxon>Streptophyta</taxon>
        <taxon>Embryophyta</taxon>
        <taxon>Tracheophyta</taxon>
        <taxon>Spermatophyta</taxon>
        <taxon>Magnoliopsida</taxon>
        <taxon>Liliopsida</taxon>
        <taxon>Poales</taxon>
        <taxon>Poaceae</taxon>
        <taxon>PACMAD clade</taxon>
        <taxon>Panicoideae</taxon>
        <taxon>Panicodae</taxon>
        <taxon>Paniceae</taxon>
        <taxon>Cenchrinae</taxon>
        <taxon>Setaria</taxon>
    </lineage>
</organism>
<evidence type="ECO:0000313" key="3">
    <source>
        <dbReference type="Proteomes" id="UP000298652"/>
    </source>
</evidence>
<dbReference type="Gramene" id="TKV94447">
    <property type="protein sequence ID" value="TKV94447"/>
    <property type="gene ID" value="SEVIR_9G295301v2"/>
</dbReference>
<protein>
    <submittedName>
        <fullName evidence="2">Uncharacterized protein</fullName>
    </submittedName>
</protein>
<gene>
    <name evidence="2" type="ORF">SEVIR_9G295301v2</name>
</gene>
<evidence type="ECO:0000313" key="2">
    <source>
        <dbReference type="EMBL" id="TKV94447.1"/>
    </source>
</evidence>
<dbReference type="Proteomes" id="UP000298652">
    <property type="component" value="Chromosome 9"/>
</dbReference>
<proteinExistence type="predicted"/>
<evidence type="ECO:0000256" key="1">
    <source>
        <dbReference type="SAM" id="MobiDB-lite"/>
    </source>
</evidence>